<feature type="transmembrane region" description="Helical" evidence="1">
    <location>
        <begin position="72"/>
        <end position="97"/>
    </location>
</feature>
<accession>A0A3B6EJZ3</accession>
<dbReference type="Gramene" id="TraesARI3A03G01466700.1">
    <property type="protein sequence ID" value="TraesARI3A03G01466700.1"/>
    <property type="gene ID" value="TraesARI3A03G01466700"/>
</dbReference>
<dbReference type="RefSeq" id="XP_044337250.1">
    <property type="nucleotide sequence ID" value="XM_044481315.1"/>
</dbReference>
<keyword evidence="1" id="KW-0812">Transmembrane</keyword>
<dbReference type="Gramene" id="TraesJAG3A03G01454300.1">
    <property type="protein sequence ID" value="TraesJAG3A03G01454300.1"/>
    <property type="gene ID" value="TraesJAG3A03G01454300"/>
</dbReference>
<dbReference type="Gramene" id="TraesJUL3A03G01457810.1">
    <property type="protein sequence ID" value="TraesJUL3A03G01457810.1"/>
    <property type="gene ID" value="TraesJUL3A03G01457810"/>
</dbReference>
<dbReference type="AlphaFoldDB" id="A0A3B6EJZ3"/>
<proteinExistence type="predicted"/>
<protein>
    <submittedName>
        <fullName evidence="2">Uncharacterized protein</fullName>
    </submittedName>
</protein>
<dbReference type="Gramene" id="TraesCS3A02G299700.1">
    <property type="protein sequence ID" value="TraesCS3A02G299700.1"/>
    <property type="gene ID" value="TraesCS3A02G299700"/>
</dbReference>
<feature type="transmembrane region" description="Helical" evidence="1">
    <location>
        <begin position="143"/>
        <end position="165"/>
    </location>
</feature>
<gene>
    <name evidence="2" type="primary">LOC123058610</name>
</gene>
<organism evidence="2">
    <name type="scientific">Triticum aestivum</name>
    <name type="common">Wheat</name>
    <dbReference type="NCBI Taxonomy" id="4565"/>
    <lineage>
        <taxon>Eukaryota</taxon>
        <taxon>Viridiplantae</taxon>
        <taxon>Streptophyta</taxon>
        <taxon>Embryophyta</taxon>
        <taxon>Tracheophyta</taxon>
        <taxon>Spermatophyta</taxon>
        <taxon>Magnoliopsida</taxon>
        <taxon>Liliopsida</taxon>
        <taxon>Poales</taxon>
        <taxon>Poaceae</taxon>
        <taxon>BOP clade</taxon>
        <taxon>Pooideae</taxon>
        <taxon>Triticodae</taxon>
        <taxon>Triticeae</taxon>
        <taxon>Triticinae</taxon>
        <taxon>Triticum</taxon>
    </lineage>
</organism>
<dbReference type="Gramene" id="TraesSYM3A03G01468080.1">
    <property type="protein sequence ID" value="TraesSYM3A03G01468080.1"/>
    <property type="gene ID" value="TraesSYM3A03G01468080"/>
</dbReference>
<name>A0A3B6EJZ3_WHEAT</name>
<evidence type="ECO:0000313" key="3">
    <source>
        <dbReference type="Proteomes" id="UP000019116"/>
    </source>
</evidence>
<feature type="transmembrane region" description="Helical" evidence="1">
    <location>
        <begin position="25"/>
        <end position="47"/>
    </location>
</feature>
<dbReference type="Gramene" id="TraesRN3A0100768000.1">
    <property type="protein sequence ID" value="TraesRN3A0100768000.1"/>
    <property type="gene ID" value="TraesRN3A0100768000"/>
</dbReference>
<dbReference type="GeneID" id="123058610"/>
<reference evidence="2" key="1">
    <citation type="submission" date="2018-08" db="EMBL/GenBank/DDBJ databases">
        <authorList>
            <person name="Rossello M."/>
        </authorList>
    </citation>
    <scope>NUCLEOTIDE SEQUENCE [LARGE SCALE GENOMIC DNA]</scope>
    <source>
        <strain evidence="2">cv. Chinese Spring</strain>
    </source>
</reference>
<dbReference type="EnsemblPlants" id="TraesCS3A02G299700.1">
    <property type="protein sequence ID" value="TraesCS3A02G299700.1"/>
    <property type="gene ID" value="TraesCS3A02G299700"/>
</dbReference>
<evidence type="ECO:0000256" key="1">
    <source>
        <dbReference type="SAM" id="Phobius"/>
    </source>
</evidence>
<evidence type="ECO:0000313" key="2">
    <source>
        <dbReference type="EnsemblPlants" id="TraesCS3A02G299700.1"/>
    </source>
</evidence>
<keyword evidence="3" id="KW-1185">Reference proteome</keyword>
<feature type="transmembrane region" description="Helical" evidence="1">
    <location>
        <begin position="109"/>
        <end position="131"/>
    </location>
</feature>
<dbReference type="Gramene" id="TraesCLE_scaffold_092001_01G000200.1">
    <property type="protein sequence ID" value="TraesCLE_scaffold_092001_01G000200.1"/>
    <property type="gene ID" value="TraesCLE_scaffold_092001_01G000200"/>
</dbReference>
<dbReference type="OrthoDB" id="700061at2759"/>
<sequence>MDGKTPHLLPLSAAKKKIHDDVPPVCTYALLNALAIVFGTAVGHIAVDYLDVSCSQLSSILPCVELTDAESAWLTALSIGILCCAPTQAAAAALALLLPCRRRRARRALAYLALAVTFLFHCMYAGAVWTFLAADPRYISGKIFFTMVIVCLILACNLTCLSDLLGGDGSDKQ</sequence>
<dbReference type="Proteomes" id="UP000019116">
    <property type="component" value="Chromosome 3A"/>
</dbReference>
<dbReference type="Gramene" id="TraesCS3A03G0750000.1">
    <property type="protein sequence ID" value="TraesCS3A03G0750000.1.CDS"/>
    <property type="gene ID" value="TraesCS3A03G0750000"/>
</dbReference>
<reference evidence="2" key="2">
    <citation type="submission" date="2018-10" db="UniProtKB">
        <authorList>
            <consortium name="EnsemblPlants"/>
        </authorList>
    </citation>
    <scope>IDENTIFICATION</scope>
</reference>
<keyword evidence="1" id="KW-0472">Membrane</keyword>
<keyword evidence="1" id="KW-1133">Transmembrane helix</keyword>